<dbReference type="EMBL" id="FOXA01000026">
    <property type="protein sequence ID" value="SFQ01508.1"/>
    <property type="molecule type" value="Genomic_DNA"/>
</dbReference>
<dbReference type="OrthoDB" id="9804785at2"/>
<accession>A0A1I5V202</accession>
<keyword evidence="2" id="KW-0547">Nucleotide-binding</keyword>
<evidence type="ECO:0000256" key="1">
    <source>
        <dbReference type="ARBA" id="ARBA00006611"/>
    </source>
</evidence>
<dbReference type="SUPFAM" id="SSF52540">
    <property type="entry name" value="P-loop containing nucleoside triphosphate hydrolases"/>
    <property type="match status" value="1"/>
</dbReference>
<dbReference type="RefSeq" id="WP_093424981.1">
    <property type="nucleotide sequence ID" value="NZ_FOXA01000026.1"/>
</dbReference>
<evidence type="ECO:0000256" key="2">
    <source>
        <dbReference type="ARBA" id="ARBA00022741"/>
    </source>
</evidence>
<name>A0A1I5V202_9RHOB</name>
<evidence type="ECO:0000313" key="6">
    <source>
        <dbReference type="Proteomes" id="UP000199356"/>
    </source>
</evidence>
<evidence type="ECO:0000256" key="3">
    <source>
        <dbReference type="ARBA" id="ARBA00022840"/>
    </source>
</evidence>
<dbReference type="Proteomes" id="UP000199356">
    <property type="component" value="Unassembled WGS sequence"/>
</dbReference>
<dbReference type="PANTHER" id="PTHR30258:SF3">
    <property type="entry name" value="SLL1921 PROTEIN"/>
    <property type="match status" value="1"/>
</dbReference>
<dbReference type="InterPro" id="IPR027417">
    <property type="entry name" value="P-loop_NTPase"/>
</dbReference>
<dbReference type="PANTHER" id="PTHR30258">
    <property type="entry name" value="TYPE II SECRETION SYSTEM PROTEIN GSPE-RELATED"/>
    <property type="match status" value="1"/>
</dbReference>
<dbReference type="GO" id="GO:0016887">
    <property type="term" value="F:ATP hydrolysis activity"/>
    <property type="evidence" value="ECO:0007669"/>
    <property type="project" value="TreeGrafter"/>
</dbReference>
<keyword evidence="6" id="KW-1185">Reference proteome</keyword>
<dbReference type="Pfam" id="PF00437">
    <property type="entry name" value="T2SSE"/>
    <property type="match status" value="1"/>
</dbReference>
<proteinExistence type="inferred from homology"/>
<protein>
    <submittedName>
        <fullName evidence="5">Type II secretory pathway ATPase GspE/PulE or T4P pilus assembly pathway ATPase PilB</fullName>
    </submittedName>
</protein>
<dbReference type="GO" id="GO:0005524">
    <property type="term" value="F:ATP binding"/>
    <property type="evidence" value="ECO:0007669"/>
    <property type="project" value="UniProtKB-KW"/>
</dbReference>
<dbReference type="STRING" id="441119.SAMN04488047_12624"/>
<feature type="domain" description="Bacterial type II secretion system protein E" evidence="4">
    <location>
        <begin position="359"/>
        <end position="373"/>
    </location>
</feature>
<evidence type="ECO:0000313" key="5">
    <source>
        <dbReference type="EMBL" id="SFQ01508.1"/>
    </source>
</evidence>
<dbReference type="AlphaFoldDB" id="A0A1I5V202"/>
<comment type="similarity">
    <text evidence="1">Belongs to the GSP E family.</text>
</comment>
<sequence length="578" mass="62941">MDLQTITTQLPFLQRLLKHPPEADEAATTPDMPPVVVREPSTGDEIHLSGRVITSTGGVAEIDAILRPDLIASSDGQIYYSREASNEARLRSSIKTIEAVAGAAGIKRAVDAATIDALYREAGQPLESTYTKRTGESLYQTQFIETIRDAAAARASDIHITVRVDKATVEFRQDGVLRPVKTLAKTVGESMVAAIFSMLTEQSHANYQPGSYQFGRLSSARTSLPPGVQGLRLQFNPISNGRHMVARVHYADAETQSLEGLGYTQKEIQQIQTMFARPTGISIFSGKTGSGKSTSLTAALQHVYDRRRGKSGEAQINLMTVEDPVEYEIADGAARQMPVVAQGHDDREEAFSEAMKAALRSDPDWLMVGEIRDLATVELAVEQALAGAPTAASLHANSAMDVLTRLVEMGLKPHLAYDATIFSGLVGQRLVRKTCPNCRVKLEDAIGTSTEIDDLMLERIDAMLEASPEGWSRDDIYVAGPGCAHCQDGYSGRSLVAETIIPDDQFMELLRNGQKAQARDYWFSELGGLDLLGNGWRRVLSGEVSPVILENTVALMRPTPAHKAALERWIGPKPQARD</sequence>
<dbReference type="Gene3D" id="3.30.450.90">
    <property type="match status" value="1"/>
</dbReference>
<keyword evidence="3" id="KW-0067">ATP-binding</keyword>
<dbReference type="InterPro" id="IPR001482">
    <property type="entry name" value="T2SS/T4SS_dom"/>
</dbReference>
<organism evidence="5 6">
    <name type="scientific">Tranquillimonas alkanivorans</name>
    <dbReference type="NCBI Taxonomy" id="441119"/>
    <lineage>
        <taxon>Bacteria</taxon>
        <taxon>Pseudomonadati</taxon>
        <taxon>Pseudomonadota</taxon>
        <taxon>Alphaproteobacteria</taxon>
        <taxon>Rhodobacterales</taxon>
        <taxon>Roseobacteraceae</taxon>
        <taxon>Tranquillimonas</taxon>
    </lineage>
</organism>
<gene>
    <name evidence="5" type="ORF">SAMN04488047_12624</name>
</gene>
<reference evidence="5 6" key="1">
    <citation type="submission" date="2016-10" db="EMBL/GenBank/DDBJ databases">
        <authorList>
            <person name="de Groot N.N."/>
        </authorList>
    </citation>
    <scope>NUCLEOTIDE SEQUENCE [LARGE SCALE GENOMIC DNA]</scope>
    <source>
        <strain evidence="5 6">DSM 19547</strain>
    </source>
</reference>
<dbReference type="GO" id="GO:0005886">
    <property type="term" value="C:plasma membrane"/>
    <property type="evidence" value="ECO:0007669"/>
    <property type="project" value="TreeGrafter"/>
</dbReference>
<dbReference type="Gene3D" id="3.40.50.300">
    <property type="entry name" value="P-loop containing nucleotide triphosphate hydrolases"/>
    <property type="match status" value="1"/>
</dbReference>
<evidence type="ECO:0000259" key="4">
    <source>
        <dbReference type="PROSITE" id="PS00662"/>
    </source>
</evidence>
<dbReference type="PROSITE" id="PS00662">
    <property type="entry name" value="T2SP_E"/>
    <property type="match status" value="1"/>
</dbReference>